<reference evidence="1" key="1">
    <citation type="submission" date="2023-04" db="EMBL/GenBank/DDBJ databases">
        <title>Black Yeasts Isolated from many extreme environments.</title>
        <authorList>
            <person name="Coleine C."/>
            <person name="Stajich J.E."/>
            <person name="Selbmann L."/>
        </authorList>
    </citation>
    <scope>NUCLEOTIDE SEQUENCE</scope>
    <source>
        <strain evidence="1">CCFEE 5312</strain>
    </source>
</reference>
<comment type="caution">
    <text evidence="1">The sequence shown here is derived from an EMBL/GenBank/DDBJ whole genome shotgun (WGS) entry which is preliminary data.</text>
</comment>
<keyword evidence="2" id="KW-1185">Reference proteome</keyword>
<dbReference type="AlphaFoldDB" id="A0AAJ0GK66"/>
<dbReference type="Proteomes" id="UP001271007">
    <property type="component" value="Unassembled WGS sequence"/>
</dbReference>
<organism evidence="1 2">
    <name type="scientific">Extremus antarcticus</name>
    <dbReference type="NCBI Taxonomy" id="702011"/>
    <lineage>
        <taxon>Eukaryota</taxon>
        <taxon>Fungi</taxon>
        <taxon>Dikarya</taxon>
        <taxon>Ascomycota</taxon>
        <taxon>Pezizomycotina</taxon>
        <taxon>Dothideomycetes</taxon>
        <taxon>Dothideomycetidae</taxon>
        <taxon>Mycosphaerellales</taxon>
        <taxon>Extremaceae</taxon>
        <taxon>Extremus</taxon>
    </lineage>
</organism>
<accession>A0AAJ0GK66</accession>
<sequence length="325" mass="35484">MNTIAVAGILCDVFGLDDLPSDCDEITCLWALHGRTLDRSWLHPSILETLHKHRERRTSERKGQQGGLIAVCFDQRNHGSRLVSPAANTDWLGGNKTAATDLFATYQGTATDVRVLIDFLPCYLPPEIGAKIRHHMVAGDSLGGHAAWQVVLQEPRVSAAVVFIGFPDFIRLMSWRAEAARLPSSSDGGQRFLGSEDFPPALVEAVSRYDPAASLLGKAVPLFTLQHTPGGVEEWSSDPDLMSASHLTAALAREMRHRLRNKSILNLYATRDPTVPPHASAPFLSWLSHATRPGAWFDGEGCRVENIGVDGVHALTAEMIALETQ</sequence>
<evidence type="ECO:0000313" key="2">
    <source>
        <dbReference type="Proteomes" id="UP001271007"/>
    </source>
</evidence>
<protein>
    <recommendedName>
        <fullName evidence="3">AB hydrolase-1 domain-containing protein</fullName>
    </recommendedName>
</protein>
<dbReference type="Gene3D" id="3.40.50.1820">
    <property type="entry name" value="alpha/beta hydrolase"/>
    <property type="match status" value="1"/>
</dbReference>
<gene>
    <name evidence="1" type="ORF">LTR09_000730</name>
</gene>
<proteinExistence type="predicted"/>
<dbReference type="InterPro" id="IPR029058">
    <property type="entry name" value="AB_hydrolase_fold"/>
</dbReference>
<evidence type="ECO:0008006" key="3">
    <source>
        <dbReference type="Google" id="ProtNLM"/>
    </source>
</evidence>
<dbReference type="SUPFAM" id="SSF53474">
    <property type="entry name" value="alpha/beta-Hydrolases"/>
    <property type="match status" value="1"/>
</dbReference>
<evidence type="ECO:0000313" key="1">
    <source>
        <dbReference type="EMBL" id="KAK3059164.1"/>
    </source>
</evidence>
<dbReference type="EMBL" id="JAWDJX010000001">
    <property type="protein sequence ID" value="KAK3059164.1"/>
    <property type="molecule type" value="Genomic_DNA"/>
</dbReference>
<dbReference type="PANTHER" id="PTHR47381:SF3">
    <property type="entry name" value="ALPHA_BETA-HYDROLASES SUPERFAMILY PROTEIN"/>
    <property type="match status" value="1"/>
</dbReference>
<dbReference type="PANTHER" id="PTHR47381">
    <property type="entry name" value="ALPHA/BETA-HYDROLASES SUPERFAMILY PROTEIN"/>
    <property type="match status" value="1"/>
</dbReference>
<name>A0AAJ0GK66_9PEZI</name>